<organism evidence="2">
    <name type="scientific">Lepeophtheirus salmonis</name>
    <name type="common">Salmon louse</name>
    <name type="synonym">Caligus salmonis</name>
    <dbReference type="NCBI Taxonomy" id="72036"/>
    <lineage>
        <taxon>Eukaryota</taxon>
        <taxon>Metazoa</taxon>
        <taxon>Ecdysozoa</taxon>
        <taxon>Arthropoda</taxon>
        <taxon>Crustacea</taxon>
        <taxon>Multicrustacea</taxon>
        <taxon>Hexanauplia</taxon>
        <taxon>Copepoda</taxon>
        <taxon>Siphonostomatoida</taxon>
        <taxon>Caligidae</taxon>
        <taxon>Lepeophtheirus</taxon>
    </lineage>
</organism>
<accession>A0A0K2UQ75</accession>
<evidence type="ECO:0000256" key="1">
    <source>
        <dbReference type="SAM" id="MobiDB-lite"/>
    </source>
</evidence>
<dbReference type="EMBL" id="HACA01022888">
    <property type="protein sequence ID" value="CDW40249.1"/>
    <property type="molecule type" value="Transcribed_RNA"/>
</dbReference>
<dbReference type="AlphaFoldDB" id="A0A0K2UQ75"/>
<sequence>DDSTRISDPSSPTTSILHAHEHEPRLGDSKYSASTTCLLPLTSHPIFPSLVI</sequence>
<feature type="compositionally biased region" description="Basic and acidic residues" evidence="1">
    <location>
        <begin position="18"/>
        <end position="28"/>
    </location>
</feature>
<feature type="non-terminal residue" evidence="2">
    <location>
        <position position="1"/>
    </location>
</feature>
<protein>
    <submittedName>
        <fullName evidence="2">Uncharacterized protein</fullName>
    </submittedName>
</protein>
<feature type="compositionally biased region" description="Polar residues" evidence="1">
    <location>
        <begin position="1"/>
        <end position="16"/>
    </location>
</feature>
<dbReference type="EMBL" id="HACA01022889">
    <property type="protein sequence ID" value="CDW40250.1"/>
    <property type="molecule type" value="Transcribed_RNA"/>
</dbReference>
<proteinExistence type="predicted"/>
<feature type="region of interest" description="Disordered" evidence="1">
    <location>
        <begin position="1"/>
        <end position="29"/>
    </location>
</feature>
<evidence type="ECO:0000313" key="2">
    <source>
        <dbReference type="EMBL" id="CDW40250.1"/>
    </source>
</evidence>
<reference evidence="2" key="1">
    <citation type="submission" date="2014-05" db="EMBL/GenBank/DDBJ databases">
        <authorList>
            <person name="Chronopoulou M."/>
        </authorList>
    </citation>
    <scope>NUCLEOTIDE SEQUENCE</scope>
    <source>
        <tissue evidence="2">Whole organism</tissue>
    </source>
</reference>
<name>A0A0K2UQ75_LEPSM</name>